<protein>
    <recommendedName>
        <fullName evidence="5">isopentenyl-diphosphate Delta-isomerase</fullName>
        <ecNumber evidence="5">5.3.3.2</ecNumber>
    </recommendedName>
</protein>
<evidence type="ECO:0000313" key="10">
    <source>
        <dbReference type="WBParaSite" id="Pan_g22501.t1"/>
    </source>
</evidence>
<organism evidence="9 10">
    <name type="scientific">Panagrellus redivivus</name>
    <name type="common">Microworm</name>
    <dbReference type="NCBI Taxonomy" id="6233"/>
    <lineage>
        <taxon>Eukaryota</taxon>
        <taxon>Metazoa</taxon>
        <taxon>Ecdysozoa</taxon>
        <taxon>Nematoda</taxon>
        <taxon>Chromadorea</taxon>
        <taxon>Rhabditida</taxon>
        <taxon>Tylenchina</taxon>
        <taxon>Panagrolaimomorpha</taxon>
        <taxon>Panagrolaimoidea</taxon>
        <taxon>Panagrolaimidae</taxon>
        <taxon>Panagrellus</taxon>
    </lineage>
</organism>
<dbReference type="GO" id="GO:0009240">
    <property type="term" value="P:isopentenyl diphosphate biosynthetic process"/>
    <property type="evidence" value="ECO:0007669"/>
    <property type="project" value="TreeGrafter"/>
</dbReference>
<evidence type="ECO:0000259" key="8">
    <source>
        <dbReference type="PROSITE" id="PS51462"/>
    </source>
</evidence>
<evidence type="ECO:0000256" key="3">
    <source>
        <dbReference type="ARBA" id="ARBA00004826"/>
    </source>
</evidence>
<comment type="function">
    <text evidence="2">Catalyzes the 1,3-allylic rearrangement of the homoallylic substrate isopentenyl (IPP) to its highly electrophilic allylic isomer, dimethylallyl diphosphate (DMAPP).</text>
</comment>
<dbReference type="Pfam" id="PF00293">
    <property type="entry name" value="NUDIX"/>
    <property type="match status" value="1"/>
</dbReference>
<evidence type="ECO:0000256" key="6">
    <source>
        <dbReference type="ARBA" id="ARBA00023229"/>
    </source>
</evidence>
<proteinExistence type="inferred from homology"/>
<comment type="pathway">
    <text evidence="3">Isoprenoid biosynthesis; dimethylallyl diphosphate biosynthesis; dimethylallyl diphosphate from isopentenyl diphosphate: step 1/1.</text>
</comment>
<dbReference type="InterPro" id="IPR000086">
    <property type="entry name" value="NUDIX_hydrolase_dom"/>
</dbReference>
<dbReference type="GO" id="GO:0005737">
    <property type="term" value="C:cytoplasm"/>
    <property type="evidence" value="ECO:0007669"/>
    <property type="project" value="TreeGrafter"/>
</dbReference>
<dbReference type="AlphaFoldDB" id="A0A7E4VLT1"/>
<dbReference type="InterPro" id="IPR015797">
    <property type="entry name" value="NUDIX_hydrolase-like_dom_sf"/>
</dbReference>
<comment type="similarity">
    <text evidence="4">Belongs to the IPP isomerase type 1 family.</text>
</comment>
<dbReference type="GO" id="GO:0050992">
    <property type="term" value="P:dimethylallyl diphosphate biosynthetic process"/>
    <property type="evidence" value="ECO:0007669"/>
    <property type="project" value="UniProtKB-UniPathway"/>
</dbReference>
<dbReference type="SUPFAM" id="SSF55811">
    <property type="entry name" value="Nudix"/>
    <property type="match status" value="1"/>
</dbReference>
<evidence type="ECO:0000256" key="4">
    <source>
        <dbReference type="ARBA" id="ARBA00007579"/>
    </source>
</evidence>
<dbReference type="NCBIfam" id="TIGR02150">
    <property type="entry name" value="IPP_isom_1"/>
    <property type="match status" value="1"/>
</dbReference>
<feature type="domain" description="Nudix hydrolase" evidence="8">
    <location>
        <begin position="70"/>
        <end position="216"/>
    </location>
</feature>
<dbReference type="PANTHER" id="PTHR10885:SF0">
    <property type="entry name" value="ISOPENTENYL-DIPHOSPHATE DELTA-ISOMERASE"/>
    <property type="match status" value="1"/>
</dbReference>
<evidence type="ECO:0000256" key="1">
    <source>
        <dbReference type="ARBA" id="ARBA00000374"/>
    </source>
</evidence>
<dbReference type="Gene3D" id="3.90.79.10">
    <property type="entry name" value="Nucleoside Triphosphate Pyrophosphohydrolase"/>
    <property type="match status" value="1"/>
</dbReference>
<keyword evidence="6" id="KW-0414">Isoprene biosynthesis</keyword>
<dbReference type="UniPathway" id="UPA00059">
    <property type="reaction ID" value="UER00104"/>
</dbReference>
<dbReference type="PIRSF" id="PIRSF018427">
    <property type="entry name" value="Isopntndiph_ism"/>
    <property type="match status" value="1"/>
</dbReference>
<dbReference type="Proteomes" id="UP000492821">
    <property type="component" value="Unassembled WGS sequence"/>
</dbReference>
<reference evidence="9" key="1">
    <citation type="journal article" date="2013" name="Genetics">
        <title>The draft genome and transcriptome of Panagrellus redivivus are shaped by the harsh demands of a free-living lifestyle.</title>
        <authorList>
            <person name="Srinivasan J."/>
            <person name="Dillman A.R."/>
            <person name="Macchietto M.G."/>
            <person name="Heikkinen L."/>
            <person name="Lakso M."/>
            <person name="Fracchia K.M."/>
            <person name="Antoshechkin I."/>
            <person name="Mortazavi A."/>
            <person name="Wong G."/>
            <person name="Sternberg P.W."/>
        </authorList>
    </citation>
    <scope>NUCLEOTIDE SEQUENCE [LARGE SCALE GENOMIC DNA]</scope>
    <source>
        <strain evidence="9">MT8872</strain>
    </source>
</reference>
<dbReference type="WBParaSite" id="Pan_g22501.t1">
    <property type="protein sequence ID" value="Pan_g22501.t1"/>
    <property type="gene ID" value="Pan_g22501"/>
</dbReference>
<evidence type="ECO:0000256" key="7">
    <source>
        <dbReference type="ARBA" id="ARBA00023235"/>
    </source>
</evidence>
<keyword evidence="9" id="KW-1185">Reference proteome</keyword>
<reference evidence="10" key="2">
    <citation type="submission" date="2020-10" db="UniProtKB">
        <authorList>
            <consortium name="WormBaseParasite"/>
        </authorList>
    </citation>
    <scope>IDENTIFICATION</scope>
</reference>
<dbReference type="GO" id="GO:0004452">
    <property type="term" value="F:isopentenyl-diphosphate delta-isomerase activity"/>
    <property type="evidence" value="ECO:0007669"/>
    <property type="project" value="UniProtKB-EC"/>
</dbReference>
<evidence type="ECO:0000256" key="2">
    <source>
        <dbReference type="ARBA" id="ARBA00003951"/>
    </source>
</evidence>
<dbReference type="PROSITE" id="PS51462">
    <property type="entry name" value="NUDIX"/>
    <property type="match status" value="1"/>
</dbReference>
<evidence type="ECO:0000313" key="9">
    <source>
        <dbReference type="Proteomes" id="UP000492821"/>
    </source>
</evidence>
<dbReference type="InterPro" id="IPR011876">
    <property type="entry name" value="IsopentenylPP_isomerase_typ1"/>
</dbReference>
<evidence type="ECO:0000256" key="5">
    <source>
        <dbReference type="ARBA" id="ARBA00012057"/>
    </source>
</evidence>
<accession>A0A7E4VLT1</accession>
<sequence length="247" mass="28214">MLRQIQQLNTSIRGLANAASAMAQIQEVVHENVSTPQIEYLKERCIAVSEKDKIIGSVSKGKSHQKGTSVLHRAFSVFVFNPDKELLLQQRAPTKITFPLRWTNSCCSHPLFTEQEIEGETGVRHAAQRKLYHELGISASHCALHDFKMVGKFIYSADSDENWTEHELDYVLILKNYTGPLELNLDEAAAVKYVSHEEFTELYDQDPSNFSPWFGLLHSKGWLAKWWHDLDDLSEHVLASKTIHRLN</sequence>
<keyword evidence="7" id="KW-0413">Isomerase</keyword>
<dbReference type="EC" id="5.3.3.2" evidence="5"/>
<dbReference type="CDD" id="cd02885">
    <property type="entry name" value="NUDIX_IPP_Isomerase"/>
    <property type="match status" value="1"/>
</dbReference>
<comment type="catalytic activity">
    <reaction evidence="1">
        <text>isopentenyl diphosphate = dimethylallyl diphosphate</text>
        <dbReference type="Rhea" id="RHEA:23284"/>
        <dbReference type="ChEBI" id="CHEBI:57623"/>
        <dbReference type="ChEBI" id="CHEBI:128769"/>
        <dbReference type="EC" id="5.3.3.2"/>
    </reaction>
</comment>
<name>A0A7E4VLT1_PANRE</name>
<dbReference type="PANTHER" id="PTHR10885">
    <property type="entry name" value="ISOPENTENYL-DIPHOSPHATE DELTA-ISOMERASE"/>
    <property type="match status" value="1"/>
</dbReference>